<dbReference type="InParanoid" id="A0A401G808"/>
<dbReference type="OrthoDB" id="2564232at2759"/>
<dbReference type="SUPFAM" id="SSF55729">
    <property type="entry name" value="Acyl-CoA N-acyltransferases (Nat)"/>
    <property type="match status" value="1"/>
</dbReference>
<dbReference type="Pfam" id="PF00583">
    <property type="entry name" value="Acetyltransf_1"/>
    <property type="match status" value="1"/>
</dbReference>
<evidence type="ECO:0000259" key="4">
    <source>
        <dbReference type="Pfam" id="PF00583"/>
    </source>
</evidence>
<evidence type="ECO:0000256" key="2">
    <source>
        <dbReference type="SAM" id="MobiDB-lite"/>
    </source>
</evidence>
<dbReference type="EMBL" id="BFAD01000001">
    <property type="protein sequence ID" value="GBE78278.1"/>
    <property type="molecule type" value="Genomic_DNA"/>
</dbReference>
<accession>A0A401G808</accession>
<dbReference type="PANTHER" id="PTHR13947">
    <property type="entry name" value="GNAT FAMILY N-ACETYLTRANSFERASE"/>
    <property type="match status" value="1"/>
</dbReference>
<dbReference type="PANTHER" id="PTHR13947:SF37">
    <property type="entry name" value="LD18367P"/>
    <property type="match status" value="1"/>
</dbReference>
<feature type="region of interest" description="Disordered" evidence="2">
    <location>
        <begin position="152"/>
        <end position="173"/>
    </location>
</feature>
<dbReference type="Proteomes" id="UP000287166">
    <property type="component" value="Unassembled WGS sequence"/>
</dbReference>
<dbReference type="GO" id="GO:0008080">
    <property type="term" value="F:N-acetyltransferase activity"/>
    <property type="evidence" value="ECO:0007669"/>
    <property type="project" value="InterPro"/>
</dbReference>
<comment type="caution">
    <text evidence="5">The sequence shown here is derived from an EMBL/GenBank/DDBJ whole genome shotgun (WGS) entry which is preliminary data.</text>
</comment>
<dbReference type="GeneID" id="38775195"/>
<keyword evidence="3" id="KW-1133">Transmembrane helix</keyword>
<organism evidence="5 6">
    <name type="scientific">Sparassis crispa</name>
    <dbReference type="NCBI Taxonomy" id="139825"/>
    <lineage>
        <taxon>Eukaryota</taxon>
        <taxon>Fungi</taxon>
        <taxon>Dikarya</taxon>
        <taxon>Basidiomycota</taxon>
        <taxon>Agaricomycotina</taxon>
        <taxon>Agaricomycetes</taxon>
        <taxon>Polyporales</taxon>
        <taxon>Sparassidaceae</taxon>
        <taxon>Sparassis</taxon>
    </lineage>
</organism>
<gene>
    <name evidence="5" type="ORF">SCP_0111610</name>
</gene>
<sequence>MVEPVARIRPYELRDRKLVRFMLGKGGMEPLTVANRQVYFNPLVMAVWIGLSCISVEALGWWPNVEDYGLLGYFQPFPVFACVAVVFMVICDWINRPSFEDPTNAMLRRPDLVDIEVYYARSPSSGFWLLEYGEKFVGLIAIDASLDAESEEVIGPTSPPQPKNVKTGKLELPKGTSPSATIRHFYVEEPYRVAGIQNDLLEHAITHAFNSDSTVQNIIAVDSPQNSYIGKALRNNGFQLDKKLGTYGVLRWQNSARILKRKSWQSSHT</sequence>
<dbReference type="AlphaFoldDB" id="A0A401G808"/>
<reference evidence="5 6" key="1">
    <citation type="journal article" date="2018" name="Sci. Rep.">
        <title>Genome sequence of the cauliflower mushroom Sparassis crispa (Hanabiratake) and its association with beneficial usage.</title>
        <authorList>
            <person name="Kiyama R."/>
            <person name="Furutani Y."/>
            <person name="Kawaguchi K."/>
            <person name="Nakanishi T."/>
        </authorList>
    </citation>
    <scope>NUCLEOTIDE SEQUENCE [LARGE SCALE GENOMIC DNA]</scope>
</reference>
<dbReference type="Gene3D" id="3.40.630.30">
    <property type="match status" value="1"/>
</dbReference>
<dbReference type="InterPro" id="IPR000182">
    <property type="entry name" value="GNAT_dom"/>
</dbReference>
<evidence type="ECO:0000256" key="3">
    <source>
        <dbReference type="SAM" id="Phobius"/>
    </source>
</evidence>
<dbReference type="RefSeq" id="XP_027609191.1">
    <property type="nucleotide sequence ID" value="XM_027753390.1"/>
</dbReference>
<feature type="transmembrane region" description="Helical" evidence="3">
    <location>
        <begin position="38"/>
        <end position="62"/>
    </location>
</feature>
<proteinExistence type="predicted"/>
<feature type="domain" description="N-acetyltransferase" evidence="4">
    <location>
        <begin position="117"/>
        <end position="213"/>
    </location>
</feature>
<keyword evidence="6" id="KW-1185">Reference proteome</keyword>
<name>A0A401G808_9APHY</name>
<evidence type="ECO:0000313" key="5">
    <source>
        <dbReference type="EMBL" id="GBE78278.1"/>
    </source>
</evidence>
<keyword evidence="3" id="KW-0472">Membrane</keyword>
<protein>
    <recommendedName>
        <fullName evidence="4">N-acetyltransferase domain-containing protein</fullName>
    </recommendedName>
</protein>
<keyword evidence="1" id="KW-0808">Transferase</keyword>
<evidence type="ECO:0000256" key="1">
    <source>
        <dbReference type="ARBA" id="ARBA00022679"/>
    </source>
</evidence>
<evidence type="ECO:0000313" key="6">
    <source>
        <dbReference type="Proteomes" id="UP000287166"/>
    </source>
</evidence>
<dbReference type="InterPro" id="IPR050769">
    <property type="entry name" value="NAT_camello-type"/>
</dbReference>
<dbReference type="InterPro" id="IPR016181">
    <property type="entry name" value="Acyl_CoA_acyltransferase"/>
</dbReference>
<keyword evidence="3" id="KW-0812">Transmembrane</keyword>
<feature type="transmembrane region" description="Helical" evidence="3">
    <location>
        <begin position="74"/>
        <end position="94"/>
    </location>
</feature>